<dbReference type="Proteomes" id="UP001085076">
    <property type="component" value="Miscellaneous, Linkage group lg01"/>
</dbReference>
<accession>A0A9D5D658</accession>
<sequence length="198" mass="22100">MAGMLPGVECARRRRFHQGGSMDSATGSRRSSFCLYTTSHESHLNNSNSKQRSSLNKELHGLALGSIAREAKERLDERLRAQQRASEMKRHKSMESIKINKNGGGERVAGSVHREVFCSKKSSRRFMSWIKMGWKSSEQDECVVCLEEFKTGDILLAAVAALCLQYEADFIPNMSIVVKALYPLLNARSGHASDTTTM</sequence>
<evidence type="ECO:0000313" key="2">
    <source>
        <dbReference type="Proteomes" id="UP001085076"/>
    </source>
</evidence>
<keyword evidence="2" id="KW-1185">Reference proteome</keyword>
<proteinExistence type="predicted"/>
<reference evidence="1" key="2">
    <citation type="journal article" date="2022" name="Hortic Res">
        <title>The genome of Dioscorea zingiberensis sheds light on the biosynthesis, origin and evolution of the medicinally important diosgenin saponins.</title>
        <authorList>
            <person name="Li Y."/>
            <person name="Tan C."/>
            <person name="Li Z."/>
            <person name="Guo J."/>
            <person name="Li S."/>
            <person name="Chen X."/>
            <person name="Wang C."/>
            <person name="Dai X."/>
            <person name="Yang H."/>
            <person name="Song W."/>
            <person name="Hou L."/>
            <person name="Xu J."/>
            <person name="Tong Z."/>
            <person name="Xu A."/>
            <person name="Yuan X."/>
            <person name="Wang W."/>
            <person name="Yang Q."/>
            <person name="Chen L."/>
            <person name="Sun Z."/>
            <person name="Wang K."/>
            <person name="Pan B."/>
            <person name="Chen J."/>
            <person name="Bao Y."/>
            <person name="Liu F."/>
            <person name="Qi X."/>
            <person name="Gang D.R."/>
            <person name="Wen J."/>
            <person name="Li J."/>
        </authorList>
    </citation>
    <scope>NUCLEOTIDE SEQUENCE</scope>
    <source>
        <strain evidence="1">Dzin_1.0</strain>
    </source>
</reference>
<protein>
    <submittedName>
        <fullName evidence="1">Uncharacterized protein</fullName>
    </submittedName>
</protein>
<reference evidence="1" key="1">
    <citation type="submission" date="2021-03" db="EMBL/GenBank/DDBJ databases">
        <authorList>
            <person name="Li Z."/>
            <person name="Yang C."/>
        </authorList>
    </citation>
    <scope>NUCLEOTIDE SEQUENCE</scope>
    <source>
        <strain evidence="1">Dzin_1.0</strain>
        <tissue evidence="1">Leaf</tissue>
    </source>
</reference>
<dbReference type="EMBL" id="JAGGNH010000001">
    <property type="protein sequence ID" value="KAJ0984818.1"/>
    <property type="molecule type" value="Genomic_DNA"/>
</dbReference>
<gene>
    <name evidence="1" type="ORF">J5N97_003174</name>
</gene>
<dbReference type="AlphaFoldDB" id="A0A9D5D658"/>
<organism evidence="1 2">
    <name type="scientific">Dioscorea zingiberensis</name>
    <dbReference type="NCBI Taxonomy" id="325984"/>
    <lineage>
        <taxon>Eukaryota</taxon>
        <taxon>Viridiplantae</taxon>
        <taxon>Streptophyta</taxon>
        <taxon>Embryophyta</taxon>
        <taxon>Tracheophyta</taxon>
        <taxon>Spermatophyta</taxon>
        <taxon>Magnoliopsida</taxon>
        <taxon>Liliopsida</taxon>
        <taxon>Dioscoreales</taxon>
        <taxon>Dioscoreaceae</taxon>
        <taxon>Dioscorea</taxon>
    </lineage>
</organism>
<comment type="caution">
    <text evidence="1">The sequence shown here is derived from an EMBL/GenBank/DDBJ whole genome shotgun (WGS) entry which is preliminary data.</text>
</comment>
<name>A0A9D5D658_9LILI</name>
<dbReference type="OrthoDB" id="8062037at2759"/>
<evidence type="ECO:0000313" key="1">
    <source>
        <dbReference type="EMBL" id="KAJ0984818.1"/>
    </source>
</evidence>